<dbReference type="EMBL" id="CM042887">
    <property type="protein sequence ID" value="KAI4329904.1"/>
    <property type="molecule type" value="Genomic_DNA"/>
</dbReference>
<accession>A0ACB9N2L9</accession>
<dbReference type="Proteomes" id="UP001057402">
    <property type="component" value="Chromosome 8"/>
</dbReference>
<comment type="caution">
    <text evidence="1">The sequence shown here is derived from an EMBL/GenBank/DDBJ whole genome shotgun (WGS) entry which is preliminary data.</text>
</comment>
<gene>
    <name evidence="1" type="ORF">MLD38_028237</name>
</gene>
<keyword evidence="2" id="KW-1185">Reference proteome</keyword>
<reference evidence="2" key="1">
    <citation type="journal article" date="2023" name="Front. Plant Sci.">
        <title>Chromosomal-level genome assembly of Melastoma candidum provides insights into trichome evolution.</title>
        <authorList>
            <person name="Zhong Y."/>
            <person name="Wu W."/>
            <person name="Sun C."/>
            <person name="Zou P."/>
            <person name="Liu Y."/>
            <person name="Dai S."/>
            <person name="Zhou R."/>
        </authorList>
    </citation>
    <scope>NUCLEOTIDE SEQUENCE [LARGE SCALE GENOMIC DNA]</scope>
</reference>
<proteinExistence type="predicted"/>
<evidence type="ECO:0000313" key="2">
    <source>
        <dbReference type="Proteomes" id="UP001057402"/>
    </source>
</evidence>
<protein>
    <submittedName>
        <fullName evidence="1">Uncharacterized protein</fullName>
    </submittedName>
</protein>
<organism evidence="1 2">
    <name type="scientific">Melastoma candidum</name>
    <dbReference type="NCBI Taxonomy" id="119954"/>
    <lineage>
        <taxon>Eukaryota</taxon>
        <taxon>Viridiplantae</taxon>
        <taxon>Streptophyta</taxon>
        <taxon>Embryophyta</taxon>
        <taxon>Tracheophyta</taxon>
        <taxon>Spermatophyta</taxon>
        <taxon>Magnoliopsida</taxon>
        <taxon>eudicotyledons</taxon>
        <taxon>Gunneridae</taxon>
        <taxon>Pentapetalae</taxon>
        <taxon>rosids</taxon>
        <taxon>malvids</taxon>
        <taxon>Myrtales</taxon>
        <taxon>Melastomataceae</taxon>
        <taxon>Melastomatoideae</taxon>
        <taxon>Melastomateae</taxon>
        <taxon>Melastoma</taxon>
    </lineage>
</organism>
<sequence>MGKQLFVRNVWAHNIAMEFEIISYVLSRYKFVSMDTEFPGVLFPPSNPKALSPSDKYAFLKRNVDSLKIIQLGLTLSDSDGNLPDLRTNHCYIWQFNFRDFDPDLDAHNPDSISLLREHGIKFDSNRIRGIDSAVFASHMFSSGLLCDSSVVWVTFQGGYDFGYLMKIITRKCLPASLDEFLEAICFLFGDSVYDVKHMTRFCVGLQGGLERVAKALEVEREVGDCHQAGSDSLLTWRAFKKLCDSRLPEEEMAVFADIVHGLVVV</sequence>
<evidence type="ECO:0000313" key="1">
    <source>
        <dbReference type="EMBL" id="KAI4329904.1"/>
    </source>
</evidence>
<name>A0ACB9N2L9_9MYRT</name>